<dbReference type="Proteomes" id="UP000242146">
    <property type="component" value="Unassembled WGS sequence"/>
</dbReference>
<dbReference type="PANTHER" id="PTHR20883">
    <property type="entry name" value="PHYTANOYL-COA DIOXYGENASE DOMAIN CONTAINING 1"/>
    <property type="match status" value="1"/>
</dbReference>
<dbReference type="PANTHER" id="PTHR20883:SF46">
    <property type="entry name" value="PHYTANOYL-COA HYDROXYLASE"/>
    <property type="match status" value="1"/>
</dbReference>
<name>A0A1X2GSM7_9FUNG</name>
<dbReference type="InterPro" id="IPR008775">
    <property type="entry name" value="Phytyl_CoA_dOase-like"/>
</dbReference>
<proteinExistence type="inferred from homology"/>
<evidence type="ECO:0008006" key="5">
    <source>
        <dbReference type="Google" id="ProtNLM"/>
    </source>
</evidence>
<comment type="similarity">
    <text evidence="2">Belongs to the PhyH family.</text>
</comment>
<comment type="cofactor">
    <cofactor evidence="1">
        <name>Fe cation</name>
        <dbReference type="ChEBI" id="CHEBI:24875"/>
    </cofactor>
</comment>
<evidence type="ECO:0000256" key="2">
    <source>
        <dbReference type="ARBA" id="ARBA00005830"/>
    </source>
</evidence>
<dbReference type="Gene3D" id="2.60.120.620">
    <property type="entry name" value="q2cbj1_9rhob like domain"/>
    <property type="match status" value="1"/>
</dbReference>
<gene>
    <name evidence="3" type="ORF">DM01DRAFT_1404747</name>
</gene>
<dbReference type="EMBL" id="MCGT01000004">
    <property type="protein sequence ID" value="ORX60490.1"/>
    <property type="molecule type" value="Genomic_DNA"/>
</dbReference>
<organism evidence="3 4">
    <name type="scientific">Hesseltinella vesiculosa</name>
    <dbReference type="NCBI Taxonomy" id="101127"/>
    <lineage>
        <taxon>Eukaryota</taxon>
        <taxon>Fungi</taxon>
        <taxon>Fungi incertae sedis</taxon>
        <taxon>Mucoromycota</taxon>
        <taxon>Mucoromycotina</taxon>
        <taxon>Mucoromycetes</taxon>
        <taxon>Mucorales</taxon>
        <taxon>Cunninghamellaceae</taxon>
        <taxon>Hesseltinella</taxon>
    </lineage>
</organism>
<dbReference type="OrthoDB" id="445007at2759"/>
<reference evidence="3 4" key="1">
    <citation type="submission" date="2016-07" db="EMBL/GenBank/DDBJ databases">
        <title>Pervasive Adenine N6-methylation of Active Genes in Fungi.</title>
        <authorList>
            <consortium name="DOE Joint Genome Institute"/>
            <person name="Mondo S.J."/>
            <person name="Dannebaum R.O."/>
            <person name="Kuo R.C."/>
            <person name="Labutti K."/>
            <person name="Haridas S."/>
            <person name="Kuo A."/>
            <person name="Salamov A."/>
            <person name="Ahrendt S.R."/>
            <person name="Lipzen A."/>
            <person name="Sullivan W."/>
            <person name="Andreopoulos W.B."/>
            <person name="Clum A."/>
            <person name="Lindquist E."/>
            <person name="Daum C."/>
            <person name="Ramamoorthy G.K."/>
            <person name="Gryganskyi A."/>
            <person name="Culley D."/>
            <person name="Magnuson J.K."/>
            <person name="James T.Y."/>
            <person name="O'Malley M.A."/>
            <person name="Stajich J.E."/>
            <person name="Spatafora J.W."/>
            <person name="Visel A."/>
            <person name="Grigoriev I.V."/>
        </authorList>
    </citation>
    <scope>NUCLEOTIDE SEQUENCE [LARGE SCALE GENOMIC DNA]</scope>
    <source>
        <strain evidence="3 4">NRRL 3301</strain>
    </source>
</reference>
<comment type="caution">
    <text evidence="3">The sequence shown here is derived from an EMBL/GenBank/DDBJ whole genome shotgun (WGS) entry which is preliminary data.</text>
</comment>
<dbReference type="Pfam" id="PF05721">
    <property type="entry name" value="PhyH"/>
    <property type="match status" value="1"/>
</dbReference>
<dbReference type="AlphaFoldDB" id="A0A1X2GSM7"/>
<evidence type="ECO:0000313" key="4">
    <source>
        <dbReference type="Proteomes" id="UP000242146"/>
    </source>
</evidence>
<evidence type="ECO:0000313" key="3">
    <source>
        <dbReference type="EMBL" id="ORX60490.1"/>
    </source>
</evidence>
<dbReference type="STRING" id="101127.A0A1X2GSM7"/>
<keyword evidence="4" id="KW-1185">Reference proteome</keyword>
<protein>
    <recommendedName>
        <fullName evidence="5">Phytanoyl-CoA dioxygenase</fullName>
    </recommendedName>
</protein>
<sequence length="249" mass="28288">MTSISEDDVQHYLEHGYCILEKALTADEVDMLHGEADELANYVTSEGFDLLHDFGGILEPLECGFLDAPTADERDYKTDLIAYIKRRDSLTPDVAQFMTSKLARWAGPLLYGSVEQNSPLYLLNEQYIIKPPKTKSLSTFQWHRDSDYYQDAKCRKEPTIACWIALDDVDEHNGTLYLGTMADKHSEAHGHHVVNIPAGSIVFMNCRLWHKSLGNESSLFRRAFMPQFCKRPVIDPDTNLPVAMAIPFE</sequence>
<dbReference type="SUPFAM" id="SSF51197">
    <property type="entry name" value="Clavaminate synthase-like"/>
    <property type="match status" value="1"/>
</dbReference>
<evidence type="ECO:0000256" key="1">
    <source>
        <dbReference type="ARBA" id="ARBA00001962"/>
    </source>
</evidence>
<accession>A0A1X2GSM7</accession>